<comment type="similarity">
    <text evidence="5">Belongs to the TDD superfamily. DTWD2 family.</text>
</comment>
<keyword evidence="4" id="KW-0819">tRNA processing</keyword>
<dbReference type="EMBL" id="JAIWIU010000071">
    <property type="protein sequence ID" value="MCA2016811.1"/>
    <property type="molecule type" value="Genomic_DNA"/>
</dbReference>
<dbReference type="EC" id="2.5.1.25" evidence="1"/>
<name>A0ABS7YM98_9VIBR</name>
<evidence type="ECO:0000256" key="3">
    <source>
        <dbReference type="ARBA" id="ARBA00022691"/>
    </source>
</evidence>
<dbReference type="RefSeq" id="WP_225250715.1">
    <property type="nucleotide sequence ID" value="NZ_JAIWIU010000071.1"/>
</dbReference>
<evidence type="ECO:0000256" key="5">
    <source>
        <dbReference type="ARBA" id="ARBA00034489"/>
    </source>
</evidence>
<accession>A0ABS7YM98</accession>
<protein>
    <recommendedName>
        <fullName evidence="1">tRNA-uridine aminocarboxypropyltransferase</fullName>
        <ecNumber evidence="1">2.5.1.25</ecNumber>
    </recommendedName>
</protein>
<dbReference type="PANTHER" id="PTHR21392">
    <property type="entry name" value="TRNA-URIDINE AMINOCARBOXYPROPYLTRANSFERASE 2"/>
    <property type="match status" value="1"/>
</dbReference>
<keyword evidence="8" id="KW-1185">Reference proteome</keyword>
<feature type="domain" description="DTW" evidence="6">
    <location>
        <begin position="1"/>
        <end position="192"/>
    </location>
</feature>
<dbReference type="Proteomes" id="UP001199044">
    <property type="component" value="Unassembled WGS sequence"/>
</dbReference>
<keyword evidence="2" id="KW-0808">Transferase</keyword>
<organism evidence="7 8">
    <name type="scientific">Vibrio tritonius</name>
    <dbReference type="NCBI Taxonomy" id="1435069"/>
    <lineage>
        <taxon>Bacteria</taxon>
        <taxon>Pseudomonadati</taxon>
        <taxon>Pseudomonadota</taxon>
        <taxon>Gammaproteobacteria</taxon>
        <taxon>Vibrionales</taxon>
        <taxon>Vibrionaceae</taxon>
        <taxon>Vibrio</taxon>
    </lineage>
</organism>
<proteinExistence type="inferred from homology"/>
<gene>
    <name evidence="7" type="ORF">LDJ79_11865</name>
</gene>
<dbReference type="SMART" id="SM01144">
    <property type="entry name" value="DTW"/>
    <property type="match status" value="1"/>
</dbReference>
<reference evidence="8" key="1">
    <citation type="submission" date="2023-07" db="EMBL/GenBank/DDBJ databases">
        <title>Molecular identification of indigenous halophilic bacteria isolated from red sea cost, biodegradation of synthetic dyes and assessment of degraded metabolite toxicity.</title>
        <authorList>
            <person name="Chaieb K."/>
            <person name="Altayb H.N."/>
        </authorList>
    </citation>
    <scope>NUCLEOTIDE SEQUENCE [LARGE SCALE GENOMIC DNA]</scope>
    <source>
        <strain evidence="8">K20</strain>
    </source>
</reference>
<evidence type="ECO:0000256" key="2">
    <source>
        <dbReference type="ARBA" id="ARBA00022679"/>
    </source>
</evidence>
<evidence type="ECO:0000259" key="6">
    <source>
        <dbReference type="SMART" id="SM01144"/>
    </source>
</evidence>
<sequence>MSRYCSQCGKAHKVCICSVITPLHSDVELIILQHPTEEHRPMGTARILSLSLNNSQVLIGEDFRQDETLNTLLGEEGVAHYVLYPSDTSIVASDVIARHQLQQKVRVILLDGTWKKAFKMWQINTQLHALPALHLPTDLKGNYRIRKAPSDNALSTVEAGYHLLSMMEVDADFSPLLTAFEQMIDAQICHMPPGVFERNYLNKE</sequence>
<evidence type="ECO:0000256" key="4">
    <source>
        <dbReference type="ARBA" id="ARBA00022694"/>
    </source>
</evidence>
<dbReference type="InterPro" id="IPR039262">
    <property type="entry name" value="DTWD2/TAPT"/>
</dbReference>
<dbReference type="PANTHER" id="PTHR21392:SF0">
    <property type="entry name" value="TRNA-URIDINE AMINOCARBOXYPROPYLTRANSFERASE 2"/>
    <property type="match status" value="1"/>
</dbReference>
<evidence type="ECO:0000313" key="7">
    <source>
        <dbReference type="EMBL" id="MCA2016811.1"/>
    </source>
</evidence>
<dbReference type="Pfam" id="PF03942">
    <property type="entry name" value="DTW"/>
    <property type="match status" value="1"/>
</dbReference>
<dbReference type="InterPro" id="IPR005636">
    <property type="entry name" value="DTW"/>
</dbReference>
<comment type="caution">
    <text evidence="7">The sequence shown here is derived from an EMBL/GenBank/DDBJ whole genome shotgun (WGS) entry which is preliminary data.</text>
</comment>
<evidence type="ECO:0000256" key="1">
    <source>
        <dbReference type="ARBA" id="ARBA00012386"/>
    </source>
</evidence>
<evidence type="ECO:0000313" key="8">
    <source>
        <dbReference type="Proteomes" id="UP001199044"/>
    </source>
</evidence>
<keyword evidence="3" id="KW-0949">S-adenosyl-L-methionine</keyword>